<evidence type="ECO:0000313" key="1">
    <source>
        <dbReference type="EMBL" id="KAH7936998.1"/>
    </source>
</evidence>
<dbReference type="EMBL" id="CM023477">
    <property type="protein sequence ID" value="KAH7936998.1"/>
    <property type="molecule type" value="Genomic_DNA"/>
</dbReference>
<sequence>MRNTKGTKPLENLLDKYGIPRWPILHEQFQLDVMRALADMIRDLGLSAIVSVRVAPDSHDTRKHIVYLGQPKFAVERSVLRSPFGSPYFRIRHRYKLFIFRSAQIMGSTVAAAELVVNDIVQFEGKLAAISEEPEDLPNPKKSFHLISLESLETAIPDMRWTNFLNTILRDAQVTLEKNDRIILSNRQYLLRLRNILAQEKA</sequence>
<proteinExistence type="predicted"/>
<evidence type="ECO:0000313" key="2">
    <source>
        <dbReference type="Proteomes" id="UP000821865"/>
    </source>
</evidence>
<keyword evidence="2" id="KW-1185">Reference proteome</keyword>
<reference evidence="1" key="1">
    <citation type="submission" date="2020-05" db="EMBL/GenBank/DDBJ databases">
        <title>Large-scale comparative analyses of tick genomes elucidate their genetic diversity and vector capacities.</title>
        <authorList>
            <person name="Jia N."/>
            <person name="Wang J."/>
            <person name="Shi W."/>
            <person name="Du L."/>
            <person name="Sun Y."/>
            <person name="Zhan W."/>
            <person name="Jiang J."/>
            <person name="Wang Q."/>
            <person name="Zhang B."/>
            <person name="Ji P."/>
            <person name="Sakyi L.B."/>
            <person name="Cui X."/>
            <person name="Yuan T."/>
            <person name="Jiang B."/>
            <person name="Yang W."/>
            <person name="Lam T.T.-Y."/>
            <person name="Chang Q."/>
            <person name="Ding S."/>
            <person name="Wang X."/>
            <person name="Zhu J."/>
            <person name="Ruan X."/>
            <person name="Zhao L."/>
            <person name="Wei J."/>
            <person name="Que T."/>
            <person name="Du C."/>
            <person name="Cheng J."/>
            <person name="Dai P."/>
            <person name="Han X."/>
            <person name="Huang E."/>
            <person name="Gao Y."/>
            <person name="Liu J."/>
            <person name="Shao H."/>
            <person name="Ye R."/>
            <person name="Li L."/>
            <person name="Wei W."/>
            <person name="Wang X."/>
            <person name="Wang C."/>
            <person name="Yang T."/>
            <person name="Huo Q."/>
            <person name="Li W."/>
            <person name="Guo W."/>
            <person name="Chen H."/>
            <person name="Zhou L."/>
            <person name="Ni X."/>
            <person name="Tian J."/>
            <person name="Zhou Y."/>
            <person name="Sheng Y."/>
            <person name="Liu T."/>
            <person name="Pan Y."/>
            <person name="Xia L."/>
            <person name="Li J."/>
            <person name="Zhao F."/>
            <person name="Cao W."/>
        </authorList>
    </citation>
    <scope>NUCLEOTIDE SEQUENCE</scope>
    <source>
        <strain evidence="1">Dsil-2018</strain>
    </source>
</reference>
<protein>
    <submittedName>
        <fullName evidence="1">Uncharacterized protein</fullName>
    </submittedName>
</protein>
<accession>A0ACB8C7U2</accession>
<dbReference type="Proteomes" id="UP000821865">
    <property type="component" value="Chromosome 8"/>
</dbReference>
<gene>
    <name evidence="1" type="ORF">HPB49_007073</name>
</gene>
<organism evidence="1 2">
    <name type="scientific">Dermacentor silvarum</name>
    <name type="common">Tick</name>
    <dbReference type="NCBI Taxonomy" id="543639"/>
    <lineage>
        <taxon>Eukaryota</taxon>
        <taxon>Metazoa</taxon>
        <taxon>Ecdysozoa</taxon>
        <taxon>Arthropoda</taxon>
        <taxon>Chelicerata</taxon>
        <taxon>Arachnida</taxon>
        <taxon>Acari</taxon>
        <taxon>Parasitiformes</taxon>
        <taxon>Ixodida</taxon>
        <taxon>Ixodoidea</taxon>
        <taxon>Ixodidae</taxon>
        <taxon>Rhipicephalinae</taxon>
        <taxon>Dermacentor</taxon>
    </lineage>
</organism>
<comment type="caution">
    <text evidence="1">The sequence shown here is derived from an EMBL/GenBank/DDBJ whole genome shotgun (WGS) entry which is preliminary data.</text>
</comment>
<name>A0ACB8C7U2_DERSI</name>